<name>A0ACC0FTP4_9ERIC</name>
<evidence type="ECO:0000313" key="1">
    <source>
        <dbReference type="EMBL" id="KAI7991457.1"/>
    </source>
</evidence>
<gene>
    <name evidence="1" type="ORF">LOK49_LG12G02944</name>
</gene>
<dbReference type="Proteomes" id="UP001060215">
    <property type="component" value="Chromosome 13"/>
</dbReference>
<sequence length="406" mass="45359">MTPTAIFSCESNPKQKQMENRREPLLNTDMNHQDEYRQYHNSHHQQSNSNSGLLRFRSAPSSLLSKFTNVGTDSSEKGPMNNQCSSPEAQRLTHLTSQSLLQDLEEIKPLAINGFSVTSQLPPQYPRHTSGTQLAAMDYGVVGSIGSSNLMRQTSSPAGLFSHLTAQNGYAALRGLGNYRIGNRTNGDVVSPSSRLRGLMNFSSGMPSSLGMLSQISEIDNESVEGSCHEDIKLGNGSRDPQFYSPGYAFGSWNDSSHFHDNFSVLKRDPDNDEKLFTGIQNGELENRMHILSHHLSLPKTSAEMANMEKLLHFQETVPCKVRAKRGCATHPRSIAERVRRTRISERMRKLQELVPNMDKQTNTADMLDLAVEYIKELQKQYKILSENRANCKCSSLQKPLPNLSA</sequence>
<reference evidence="1 2" key="1">
    <citation type="journal article" date="2022" name="Plant J.">
        <title>Chromosome-level genome of Camellia lanceoleosa provides a valuable resource for understanding genome evolution and self-incompatibility.</title>
        <authorList>
            <person name="Gong W."/>
            <person name="Xiao S."/>
            <person name="Wang L."/>
            <person name="Liao Z."/>
            <person name="Chang Y."/>
            <person name="Mo W."/>
            <person name="Hu G."/>
            <person name="Li W."/>
            <person name="Zhao G."/>
            <person name="Zhu H."/>
            <person name="Hu X."/>
            <person name="Ji K."/>
            <person name="Xiang X."/>
            <person name="Song Q."/>
            <person name="Yuan D."/>
            <person name="Jin S."/>
            <person name="Zhang L."/>
        </authorList>
    </citation>
    <scope>NUCLEOTIDE SEQUENCE [LARGE SCALE GENOMIC DNA]</scope>
    <source>
        <strain evidence="1">SQ_2022a</strain>
    </source>
</reference>
<evidence type="ECO:0000313" key="2">
    <source>
        <dbReference type="Proteomes" id="UP001060215"/>
    </source>
</evidence>
<organism evidence="1 2">
    <name type="scientific">Camellia lanceoleosa</name>
    <dbReference type="NCBI Taxonomy" id="1840588"/>
    <lineage>
        <taxon>Eukaryota</taxon>
        <taxon>Viridiplantae</taxon>
        <taxon>Streptophyta</taxon>
        <taxon>Embryophyta</taxon>
        <taxon>Tracheophyta</taxon>
        <taxon>Spermatophyta</taxon>
        <taxon>Magnoliopsida</taxon>
        <taxon>eudicotyledons</taxon>
        <taxon>Gunneridae</taxon>
        <taxon>Pentapetalae</taxon>
        <taxon>asterids</taxon>
        <taxon>Ericales</taxon>
        <taxon>Theaceae</taxon>
        <taxon>Camellia</taxon>
    </lineage>
</organism>
<keyword evidence="2" id="KW-1185">Reference proteome</keyword>
<protein>
    <submittedName>
        <fullName evidence="1">Transcription factor bHLH130</fullName>
    </submittedName>
</protein>
<comment type="caution">
    <text evidence="1">The sequence shown here is derived from an EMBL/GenBank/DDBJ whole genome shotgun (WGS) entry which is preliminary data.</text>
</comment>
<dbReference type="EMBL" id="CM045770">
    <property type="protein sequence ID" value="KAI7991457.1"/>
    <property type="molecule type" value="Genomic_DNA"/>
</dbReference>
<accession>A0ACC0FTP4</accession>
<proteinExistence type="predicted"/>